<evidence type="ECO:0000256" key="5">
    <source>
        <dbReference type="SAM" id="SignalP"/>
    </source>
</evidence>
<evidence type="ECO:0000313" key="7">
    <source>
        <dbReference type="EMBL" id="TDU19285.1"/>
    </source>
</evidence>
<proteinExistence type="predicted"/>
<dbReference type="Proteomes" id="UP000295380">
    <property type="component" value="Unassembled WGS sequence"/>
</dbReference>
<keyword evidence="3" id="KW-0564">Palmitate</keyword>
<evidence type="ECO:0000313" key="8">
    <source>
        <dbReference type="Proteomes" id="UP000295380"/>
    </source>
</evidence>
<dbReference type="PROSITE" id="PS51257">
    <property type="entry name" value="PROKAR_LIPOPROTEIN"/>
    <property type="match status" value="1"/>
</dbReference>
<evidence type="ECO:0000256" key="4">
    <source>
        <dbReference type="ARBA" id="ARBA00023288"/>
    </source>
</evidence>
<dbReference type="Pfam" id="PF09864">
    <property type="entry name" value="MliC"/>
    <property type="match status" value="1"/>
</dbReference>
<dbReference type="AlphaFoldDB" id="A0A4R7NFH9"/>
<keyword evidence="1 5" id="KW-0732">Signal</keyword>
<feature type="signal peptide" evidence="5">
    <location>
        <begin position="1"/>
        <end position="21"/>
    </location>
</feature>
<evidence type="ECO:0000259" key="6">
    <source>
        <dbReference type="Pfam" id="PF09864"/>
    </source>
</evidence>
<feature type="domain" description="C-type lysozyme inhibitor" evidence="6">
    <location>
        <begin position="35"/>
        <end position="106"/>
    </location>
</feature>
<keyword evidence="4" id="KW-0449">Lipoprotein</keyword>
<dbReference type="Gene3D" id="2.40.128.200">
    <property type="match status" value="1"/>
</dbReference>
<dbReference type="InterPro" id="IPR018660">
    <property type="entry name" value="MliC"/>
</dbReference>
<accession>A0A4R7NFH9</accession>
<gene>
    <name evidence="7" type="ORF">C8E00_10874</name>
</gene>
<keyword evidence="8" id="KW-1185">Reference proteome</keyword>
<keyword evidence="2" id="KW-0472">Membrane</keyword>
<dbReference type="OrthoDB" id="7926518at2"/>
<feature type="chain" id="PRO_5020747100" evidence="5">
    <location>
        <begin position="22"/>
        <end position="119"/>
    </location>
</feature>
<name>A0A4R7NFH9_9GAMM</name>
<evidence type="ECO:0000256" key="3">
    <source>
        <dbReference type="ARBA" id="ARBA00023139"/>
    </source>
</evidence>
<dbReference type="RefSeq" id="WP_133698252.1">
    <property type="nucleotide sequence ID" value="NZ_SOBR01000008.1"/>
</dbReference>
<evidence type="ECO:0000256" key="2">
    <source>
        <dbReference type="ARBA" id="ARBA00023136"/>
    </source>
</evidence>
<dbReference type="SUPFAM" id="SSF141488">
    <property type="entry name" value="YdhA-like"/>
    <property type="match status" value="1"/>
</dbReference>
<reference evidence="7 8" key="1">
    <citation type="submission" date="2019-03" db="EMBL/GenBank/DDBJ databases">
        <title>Genomic Encyclopedia of Type Strains, Phase IV (KMG-IV): sequencing the most valuable type-strain genomes for metagenomic binning, comparative biology and taxonomic classification.</title>
        <authorList>
            <person name="Goeker M."/>
        </authorList>
    </citation>
    <scope>NUCLEOTIDE SEQUENCE [LARGE SCALE GENOMIC DNA]</scope>
    <source>
        <strain evidence="7 8">DSM 6770</strain>
    </source>
</reference>
<organism evidence="7 8">
    <name type="scientific">Chromohalobacter marismortui</name>
    <dbReference type="NCBI Taxonomy" id="42055"/>
    <lineage>
        <taxon>Bacteria</taxon>
        <taxon>Pseudomonadati</taxon>
        <taxon>Pseudomonadota</taxon>
        <taxon>Gammaproteobacteria</taxon>
        <taxon>Oceanospirillales</taxon>
        <taxon>Halomonadaceae</taxon>
        <taxon>Chromohalobacter</taxon>
    </lineage>
</organism>
<evidence type="ECO:0000256" key="1">
    <source>
        <dbReference type="ARBA" id="ARBA00022729"/>
    </source>
</evidence>
<dbReference type="InterPro" id="IPR036328">
    <property type="entry name" value="MliC_sf"/>
</dbReference>
<sequence>MKTANLTLLALATLMSGCALQGGDKDRAEQHTQIYQCAGETSLSVTYFRYAGDIDRAMLGYEHDSIPMHQVASGSGARYVSDDEQLAYVWHAQEGEGMLYRENGEAERDILARDCQVDK</sequence>
<dbReference type="EMBL" id="SOBR01000008">
    <property type="protein sequence ID" value="TDU19285.1"/>
    <property type="molecule type" value="Genomic_DNA"/>
</dbReference>
<comment type="caution">
    <text evidence="7">The sequence shown here is derived from an EMBL/GenBank/DDBJ whole genome shotgun (WGS) entry which is preliminary data.</text>
</comment>
<protein>
    <submittedName>
        <fullName evidence="7">Membrane-bound inhibitor of C-type lysozyme</fullName>
    </submittedName>
</protein>